<proteinExistence type="inferred from homology"/>
<reference evidence="4" key="2">
    <citation type="submission" date="2024-10" db="UniProtKB">
        <authorList>
            <consortium name="EnsemblProtists"/>
        </authorList>
    </citation>
    <scope>IDENTIFICATION</scope>
</reference>
<dbReference type="PANTHER" id="PTHR21240:SF19">
    <property type="entry name" value="CATALYTIC_ HYDROLASE"/>
    <property type="match status" value="1"/>
</dbReference>
<keyword evidence="5" id="KW-1185">Reference proteome</keyword>
<protein>
    <recommendedName>
        <fullName evidence="3">Amidohydrolase-related domain-containing protein</fullName>
    </recommendedName>
</protein>
<organism evidence="4 5">
    <name type="scientific">Emiliania huxleyi (strain CCMP1516)</name>
    <dbReference type="NCBI Taxonomy" id="280463"/>
    <lineage>
        <taxon>Eukaryota</taxon>
        <taxon>Haptista</taxon>
        <taxon>Haptophyta</taxon>
        <taxon>Prymnesiophyceae</taxon>
        <taxon>Isochrysidales</taxon>
        <taxon>Noelaerhabdaceae</taxon>
        <taxon>Emiliania</taxon>
    </lineage>
</organism>
<dbReference type="Gene3D" id="3.20.20.140">
    <property type="entry name" value="Metal-dependent hydrolases"/>
    <property type="match status" value="1"/>
</dbReference>
<dbReference type="InterPro" id="IPR032465">
    <property type="entry name" value="ACMSD"/>
</dbReference>
<dbReference type="GO" id="GO:0016831">
    <property type="term" value="F:carboxy-lyase activity"/>
    <property type="evidence" value="ECO:0007669"/>
    <property type="project" value="UniProtKB-KW"/>
</dbReference>
<dbReference type="PaxDb" id="2903-EOD26787"/>
<dbReference type="AlphaFoldDB" id="A0A0D3JTF2"/>
<evidence type="ECO:0000256" key="2">
    <source>
        <dbReference type="RuleBase" id="RU366045"/>
    </source>
</evidence>
<dbReference type="Pfam" id="PF04909">
    <property type="entry name" value="Amidohydro_2"/>
    <property type="match status" value="1"/>
</dbReference>
<sequence length="344" mass="35649">MHLGRRLFATSFATLATFPTPGSTAASMTGASRVIDSAIHLWSDGEAPFPWASPPPADLRSAGSPEAFLAAAREAGVGGALVVQPANHMHDHSYVSEALKAHPTFFRGMGLANPTLPPEEAIAALEALHTAGFVGVRFNAGAFEGGLCSDVGRALYQRAGELGMPVGVMAFKGLAGFVPDLKRLCSEFPSTTLVVDHMGFFRQPASGGQLGDAAANDEASWQGLLDLAAYPQVFVKVSALFRASGEAPPFVDLQPRVRQLLNSYGSSRLMWGSDYPFVLPGGFPLPEGVSSTPAALTYAQAAAVPAQWSSVPGLDDAARAALMGGTAAKLFGFGGDKECAGRGG</sequence>
<dbReference type="SUPFAM" id="SSF51556">
    <property type="entry name" value="Metallo-dependent hydrolases"/>
    <property type="match status" value="1"/>
</dbReference>
<evidence type="ECO:0000259" key="3">
    <source>
        <dbReference type="Pfam" id="PF04909"/>
    </source>
</evidence>
<dbReference type="HOGENOM" id="CLU_044590_2_0_1"/>
<feature type="domain" description="Amidohydrolase-related" evidence="3">
    <location>
        <begin position="35"/>
        <end position="333"/>
    </location>
</feature>
<dbReference type="EnsemblProtists" id="EOD26787">
    <property type="protein sequence ID" value="EOD26787"/>
    <property type="gene ID" value="EMIHUDRAFT_73513"/>
</dbReference>
<dbReference type="eggNOG" id="ENOG502QUU3">
    <property type="taxonomic scope" value="Eukaryota"/>
</dbReference>
<keyword evidence="1 2" id="KW-0456">Lyase</keyword>
<dbReference type="RefSeq" id="XP_005779216.1">
    <property type="nucleotide sequence ID" value="XM_005779159.1"/>
</dbReference>
<dbReference type="GO" id="GO:0016787">
    <property type="term" value="F:hydrolase activity"/>
    <property type="evidence" value="ECO:0007669"/>
    <property type="project" value="InterPro"/>
</dbReference>
<reference evidence="5" key="1">
    <citation type="journal article" date="2013" name="Nature">
        <title>Pan genome of the phytoplankton Emiliania underpins its global distribution.</title>
        <authorList>
            <person name="Read B.A."/>
            <person name="Kegel J."/>
            <person name="Klute M.J."/>
            <person name="Kuo A."/>
            <person name="Lefebvre S.C."/>
            <person name="Maumus F."/>
            <person name="Mayer C."/>
            <person name="Miller J."/>
            <person name="Monier A."/>
            <person name="Salamov A."/>
            <person name="Young J."/>
            <person name="Aguilar M."/>
            <person name="Claverie J.M."/>
            <person name="Frickenhaus S."/>
            <person name="Gonzalez K."/>
            <person name="Herman E.K."/>
            <person name="Lin Y.C."/>
            <person name="Napier J."/>
            <person name="Ogata H."/>
            <person name="Sarno A.F."/>
            <person name="Shmutz J."/>
            <person name="Schroeder D."/>
            <person name="de Vargas C."/>
            <person name="Verret F."/>
            <person name="von Dassow P."/>
            <person name="Valentin K."/>
            <person name="Van de Peer Y."/>
            <person name="Wheeler G."/>
            <person name="Dacks J.B."/>
            <person name="Delwiche C.F."/>
            <person name="Dyhrman S.T."/>
            <person name="Glockner G."/>
            <person name="John U."/>
            <person name="Richards T."/>
            <person name="Worden A.Z."/>
            <person name="Zhang X."/>
            <person name="Grigoriev I.V."/>
            <person name="Allen A.E."/>
            <person name="Bidle K."/>
            <person name="Borodovsky M."/>
            <person name="Bowler C."/>
            <person name="Brownlee C."/>
            <person name="Cock J.M."/>
            <person name="Elias M."/>
            <person name="Gladyshev V.N."/>
            <person name="Groth M."/>
            <person name="Guda C."/>
            <person name="Hadaegh A."/>
            <person name="Iglesias-Rodriguez M.D."/>
            <person name="Jenkins J."/>
            <person name="Jones B.M."/>
            <person name="Lawson T."/>
            <person name="Leese F."/>
            <person name="Lindquist E."/>
            <person name="Lobanov A."/>
            <person name="Lomsadze A."/>
            <person name="Malik S.B."/>
            <person name="Marsh M.E."/>
            <person name="Mackinder L."/>
            <person name="Mock T."/>
            <person name="Mueller-Roeber B."/>
            <person name="Pagarete A."/>
            <person name="Parker M."/>
            <person name="Probert I."/>
            <person name="Quesneville H."/>
            <person name="Raines C."/>
            <person name="Rensing S.A."/>
            <person name="Riano-Pachon D.M."/>
            <person name="Richier S."/>
            <person name="Rokitta S."/>
            <person name="Shiraiwa Y."/>
            <person name="Soanes D.M."/>
            <person name="van der Giezen M."/>
            <person name="Wahlund T.M."/>
            <person name="Williams B."/>
            <person name="Wilson W."/>
            <person name="Wolfe G."/>
            <person name="Wurch L.L."/>
        </authorList>
    </citation>
    <scope>NUCLEOTIDE SEQUENCE</scope>
</reference>
<dbReference type="Proteomes" id="UP000013827">
    <property type="component" value="Unassembled WGS sequence"/>
</dbReference>
<dbReference type="GeneID" id="17272333"/>
<keyword evidence="2" id="KW-0210">Decarboxylase</keyword>
<comment type="similarity">
    <text evidence="2">Belongs to the metallo-dependent hydrolases superfamily.</text>
</comment>
<dbReference type="PANTHER" id="PTHR21240">
    <property type="entry name" value="2-AMINO-3-CARBOXYLMUCONATE-6-SEMIALDEHYDE DECARBOXYLASE"/>
    <property type="match status" value="1"/>
</dbReference>
<evidence type="ECO:0000313" key="4">
    <source>
        <dbReference type="EnsemblProtists" id="EOD26787"/>
    </source>
</evidence>
<dbReference type="InterPro" id="IPR006680">
    <property type="entry name" value="Amidohydro-rel"/>
</dbReference>
<evidence type="ECO:0000313" key="5">
    <source>
        <dbReference type="Proteomes" id="UP000013827"/>
    </source>
</evidence>
<dbReference type="KEGG" id="ehx:EMIHUDRAFT_73513"/>
<dbReference type="InterPro" id="IPR032466">
    <property type="entry name" value="Metal_Hydrolase"/>
</dbReference>
<name>A0A0D3JTF2_EMIH1</name>
<evidence type="ECO:0000256" key="1">
    <source>
        <dbReference type="ARBA" id="ARBA00023239"/>
    </source>
</evidence>
<accession>A0A0D3JTF2</accession>